<dbReference type="AlphaFoldDB" id="A0A329MJ19"/>
<dbReference type="PANTHER" id="PTHR30561">
    <property type="entry name" value="SMR FAMILY PROTON-DEPENDENT DRUG EFFLUX TRANSPORTER SUGE"/>
    <property type="match status" value="1"/>
</dbReference>
<feature type="transmembrane region" description="Helical" evidence="8">
    <location>
        <begin position="57"/>
        <end position="78"/>
    </location>
</feature>
<keyword evidence="3" id="KW-1003">Cell membrane</keyword>
<name>A0A329MJ19_9BACL</name>
<evidence type="ECO:0000256" key="3">
    <source>
        <dbReference type="ARBA" id="ARBA00022475"/>
    </source>
</evidence>
<evidence type="ECO:0000256" key="5">
    <source>
        <dbReference type="ARBA" id="ARBA00022989"/>
    </source>
</evidence>
<dbReference type="OrthoDB" id="21828at2"/>
<comment type="similarity">
    <text evidence="7">Belongs to the drug/metabolite transporter (DMT) superfamily. Small multidrug resistance (SMR) (TC 2.A.7.1) family.</text>
</comment>
<keyword evidence="6 8" id="KW-0472">Membrane</keyword>
<keyword evidence="5 8" id="KW-1133">Transmembrane helix</keyword>
<comment type="caution">
    <text evidence="9">The sequence shown here is derived from an EMBL/GenBank/DDBJ whole genome shotgun (WGS) entry which is preliminary data.</text>
</comment>
<feature type="transmembrane region" description="Helical" evidence="8">
    <location>
        <begin position="32"/>
        <end position="50"/>
    </location>
</feature>
<organism evidence="9 10">
    <name type="scientific">Paenibacillus contaminans</name>
    <dbReference type="NCBI Taxonomy" id="450362"/>
    <lineage>
        <taxon>Bacteria</taxon>
        <taxon>Bacillati</taxon>
        <taxon>Bacillota</taxon>
        <taxon>Bacilli</taxon>
        <taxon>Bacillales</taxon>
        <taxon>Paenibacillaceae</taxon>
        <taxon>Paenibacillus</taxon>
    </lineage>
</organism>
<dbReference type="Gene3D" id="1.10.3730.20">
    <property type="match status" value="1"/>
</dbReference>
<dbReference type="InterPro" id="IPR045324">
    <property type="entry name" value="Small_multidrug_res"/>
</dbReference>
<dbReference type="InterPro" id="IPR000390">
    <property type="entry name" value="Small_drug/metabolite_transptr"/>
</dbReference>
<comment type="subcellular location">
    <subcellularLocation>
        <location evidence="1 7">Cell membrane</location>
        <topology evidence="1 7">Multi-pass membrane protein</topology>
    </subcellularLocation>
</comment>
<protein>
    <submittedName>
        <fullName evidence="9">QacE family quaternary ammonium compound efflux SMR transporter</fullName>
    </submittedName>
</protein>
<dbReference type="GO" id="GO:0022857">
    <property type="term" value="F:transmembrane transporter activity"/>
    <property type="evidence" value="ECO:0007669"/>
    <property type="project" value="InterPro"/>
</dbReference>
<evidence type="ECO:0000313" key="9">
    <source>
        <dbReference type="EMBL" id="RAV19794.1"/>
    </source>
</evidence>
<proteinExistence type="inferred from homology"/>
<dbReference type="Proteomes" id="UP000250369">
    <property type="component" value="Unassembled WGS sequence"/>
</dbReference>
<dbReference type="PANTHER" id="PTHR30561:SF0">
    <property type="entry name" value="GUANIDINIUM EXPORTER"/>
    <property type="match status" value="1"/>
</dbReference>
<dbReference type="InterPro" id="IPR037185">
    <property type="entry name" value="EmrE-like"/>
</dbReference>
<evidence type="ECO:0000256" key="7">
    <source>
        <dbReference type="RuleBase" id="RU003942"/>
    </source>
</evidence>
<reference evidence="9 10" key="1">
    <citation type="journal article" date="2009" name="Int. J. Syst. Evol. Microbiol.">
        <title>Paenibacillus contaminans sp. nov., isolated from a contaminated laboratory plate.</title>
        <authorList>
            <person name="Chou J.H."/>
            <person name="Lee J.H."/>
            <person name="Lin M.C."/>
            <person name="Chang P.S."/>
            <person name="Arun A.B."/>
            <person name="Young C.C."/>
            <person name="Chen W.M."/>
        </authorList>
    </citation>
    <scope>NUCLEOTIDE SEQUENCE [LARGE SCALE GENOMIC DNA]</scope>
    <source>
        <strain evidence="9 10">CKOBP-6</strain>
    </source>
</reference>
<evidence type="ECO:0000256" key="8">
    <source>
        <dbReference type="SAM" id="Phobius"/>
    </source>
</evidence>
<accession>A0A329MJ19</accession>
<evidence type="ECO:0000256" key="6">
    <source>
        <dbReference type="ARBA" id="ARBA00023136"/>
    </source>
</evidence>
<sequence length="104" mass="11056">MSWIILVLAGFGEVVGVIGIQKVNEKRTWKSFSVLVGGFGVSFLLLSLAMREIPMGTAYAVWTGIGTAGGALAGMLLFGEPKQWIRVLFISMILSAAIGLKLLA</sequence>
<keyword evidence="4 7" id="KW-0812">Transmembrane</keyword>
<evidence type="ECO:0000256" key="4">
    <source>
        <dbReference type="ARBA" id="ARBA00022692"/>
    </source>
</evidence>
<dbReference type="GO" id="GO:0005886">
    <property type="term" value="C:plasma membrane"/>
    <property type="evidence" value="ECO:0007669"/>
    <property type="project" value="UniProtKB-SubCell"/>
</dbReference>
<evidence type="ECO:0000256" key="2">
    <source>
        <dbReference type="ARBA" id="ARBA00022448"/>
    </source>
</evidence>
<feature type="transmembrane region" description="Helical" evidence="8">
    <location>
        <begin position="84"/>
        <end position="103"/>
    </location>
</feature>
<dbReference type="FunFam" id="1.10.3730.20:FF:000001">
    <property type="entry name" value="Quaternary ammonium compound resistance transporter SugE"/>
    <property type="match status" value="1"/>
</dbReference>
<evidence type="ECO:0000313" key="10">
    <source>
        <dbReference type="Proteomes" id="UP000250369"/>
    </source>
</evidence>
<keyword evidence="2" id="KW-0813">Transport</keyword>
<dbReference type="Pfam" id="PF00893">
    <property type="entry name" value="Multi_Drug_Res"/>
    <property type="match status" value="1"/>
</dbReference>
<evidence type="ECO:0000256" key="1">
    <source>
        <dbReference type="ARBA" id="ARBA00004651"/>
    </source>
</evidence>
<keyword evidence="10" id="KW-1185">Reference proteome</keyword>
<gene>
    <name evidence="9" type="ORF">DQG23_17790</name>
</gene>
<dbReference type="SUPFAM" id="SSF103481">
    <property type="entry name" value="Multidrug resistance efflux transporter EmrE"/>
    <property type="match status" value="1"/>
</dbReference>
<dbReference type="EMBL" id="QMFB01000010">
    <property type="protein sequence ID" value="RAV19794.1"/>
    <property type="molecule type" value="Genomic_DNA"/>
</dbReference>
<dbReference type="RefSeq" id="WP_113032224.1">
    <property type="nucleotide sequence ID" value="NZ_QMFB01000010.1"/>
</dbReference>